<sequence>MKDWACLIRGCPFTEILCSLFEKVTSRKQKEVLPGKHRIEGTLYRPAPQLIAVE</sequence>
<dbReference type="HOGENOM" id="CLU_3045217_0_0_0"/>
<evidence type="ECO:0000313" key="2">
    <source>
        <dbReference type="Proteomes" id="UP000009149"/>
    </source>
</evidence>
<dbReference type="Proteomes" id="UP000009149">
    <property type="component" value="Chromosome"/>
</dbReference>
<dbReference type="KEGG" id="min:Minf_1124"/>
<dbReference type="AlphaFoldDB" id="B3DV26"/>
<dbReference type="STRING" id="481448.Minf_1124"/>
<organism evidence="1 2">
    <name type="scientific">Methylacidiphilum infernorum (isolate V4)</name>
    <name type="common">Methylokorus infernorum (strain V4)</name>
    <dbReference type="NCBI Taxonomy" id="481448"/>
    <lineage>
        <taxon>Bacteria</taxon>
        <taxon>Pseudomonadati</taxon>
        <taxon>Verrucomicrobiota</taxon>
        <taxon>Methylacidiphilae</taxon>
        <taxon>Methylacidiphilales</taxon>
        <taxon>Methylacidiphilaceae</taxon>
        <taxon>Methylacidiphilum (ex Ratnadevi et al. 2023)</taxon>
    </lineage>
</organism>
<gene>
    <name evidence="1" type="ordered locus">Minf_1124</name>
</gene>
<evidence type="ECO:0000313" key="1">
    <source>
        <dbReference type="EMBL" id="ACD83179.1"/>
    </source>
</evidence>
<protein>
    <submittedName>
        <fullName evidence="1">Uncharacterized protein</fullName>
    </submittedName>
</protein>
<accession>B3DV26</accession>
<proteinExistence type="predicted"/>
<name>B3DV26_METI4</name>
<dbReference type="EMBL" id="CP000975">
    <property type="protein sequence ID" value="ACD83179.1"/>
    <property type="molecule type" value="Genomic_DNA"/>
</dbReference>
<reference evidence="1 2" key="1">
    <citation type="journal article" date="2008" name="Biol. Direct">
        <title>Complete genome sequence of the extremely acidophilic methanotroph isolate V4, Methylacidiphilum infernorum, a representative of the bacterial phylum Verrucomicrobia.</title>
        <authorList>
            <person name="Hou S."/>
            <person name="Makarova K.S."/>
            <person name="Saw J.H."/>
            <person name="Senin P."/>
            <person name="Ly B.V."/>
            <person name="Zhou Z."/>
            <person name="Ren Y."/>
            <person name="Wang J."/>
            <person name="Galperin M.Y."/>
            <person name="Omelchenko M.V."/>
            <person name="Wolf Y.I."/>
            <person name="Yutin N."/>
            <person name="Koonin E.V."/>
            <person name="Stott M.B."/>
            <person name="Mountain B.W."/>
            <person name="Crowe M.A."/>
            <person name="Smirnova A.V."/>
            <person name="Dunfield P.F."/>
            <person name="Feng L."/>
            <person name="Wang L."/>
            <person name="Alam M."/>
        </authorList>
    </citation>
    <scope>NUCLEOTIDE SEQUENCE [LARGE SCALE GENOMIC DNA]</scope>
    <source>
        <strain evidence="2">Isolate V4</strain>
    </source>
</reference>